<gene>
    <name evidence="2" type="ORF">DM01DRAFT_1202294</name>
</gene>
<proteinExistence type="predicted"/>
<dbReference type="AlphaFoldDB" id="A0A1X2G2X7"/>
<evidence type="ECO:0000313" key="3">
    <source>
        <dbReference type="Proteomes" id="UP000242146"/>
    </source>
</evidence>
<dbReference type="Proteomes" id="UP000242146">
    <property type="component" value="Unassembled WGS sequence"/>
</dbReference>
<feature type="compositionally biased region" description="Basic residues" evidence="1">
    <location>
        <begin position="65"/>
        <end position="79"/>
    </location>
</feature>
<dbReference type="OrthoDB" id="70376at2759"/>
<reference evidence="2 3" key="1">
    <citation type="submission" date="2016-07" db="EMBL/GenBank/DDBJ databases">
        <title>Pervasive Adenine N6-methylation of Active Genes in Fungi.</title>
        <authorList>
            <consortium name="DOE Joint Genome Institute"/>
            <person name="Mondo S.J."/>
            <person name="Dannebaum R.O."/>
            <person name="Kuo R.C."/>
            <person name="Labutti K."/>
            <person name="Haridas S."/>
            <person name="Kuo A."/>
            <person name="Salamov A."/>
            <person name="Ahrendt S.R."/>
            <person name="Lipzen A."/>
            <person name="Sullivan W."/>
            <person name="Andreopoulos W.B."/>
            <person name="Clum A."/>
            <person name="Lindquist E."/>
            <person name="Daum C."/>
            <person name="Ramamoorthy G.K."/>
            <person name="Gryganskyi A."/>
            <person name="Culley D."/>
            <person name="Magnuson J.K."/>
            <person name="James T.Y."/>
            <person name="O'Malley M.A."/>
            <person name="Stajich J.E."/>
            <person name="Spatafora J.W."/>
            <person name="Visel A."/>
            <person name="Grigoriev I.V."/>
        </authorList>
    </citation>
    <scope>NUCLEOTIDE SEQUENCE [LARGE SCALE GENOMIC DNA]</scope>
    <source>
        <strain evidence="2 3">NRRL 3301</strain>
    </source>
</reference>
<name>A0A1X2G2X7_9FUNG</name>
<dbReference type="EMBL" id="MCGT01000057">
    <property type="protein sequence ID" value="ORX43196.1"/>
    <property type="molecule type" value="Genomic_DNA"/>
</dbReference>
<keyword evidence="3" id="KW-1185">Reference proteome</keyword>
<comment type="caution">
    <text evidence="2">The sequence shown here is derived from an EMBL/GenBank/DDBJ whole genome shotgun (WGS) entry which is preliminary data.</text>
</comment>
<dbReference type="STRING" id="101127.A0A1X2G2X7"/>
<organism evidence="2 3">
    <name type="scientific">Hesseltinella vesiculosa</name>
    <dbReference type="NCBI Taxonomy" id="101127"/>
    <lineage>
        <taxon>Eukaryota</taxon>
        <taxon>Fungi</taxon>
        <taxon>Fungi incertae sedis</taxon>
        <taxon>Mucoromycota</taxon>
        <taxon>Mucoromycotina</taxon>
        <taxon>Mucoromycetes</taxon>
        <taxon>Mucorales</taxon>
        <taxon>Cunninghamellaceae</taxon>
        <taxon>Hesseltinella</taxon>
    </lineage>
</organism>
<feature type="region of interest" description="Disordered" evidence="1">
    <location>
        <begin position="65"/>
        <end position="136"/>
    </location>
</feature>
<sequence length="136" mass="15873">MTRQDYELNTLMIEEEYQLETNHLTEAIMGVIDDCRKSIKDDRDDADAIDIHSIFQDAYARLKQKRSLRKRTAMHHHSDHRGSPARLESRGRRQKNTPAPHNIHAPLSTKEEDEVENDFLQMKGISPKRNGNPSRR</sequence>
<evidence type="ECO:0000256" key="1">
    <source>
        <dbReference type="SAM" id="MobiDB-lite"/>
    </source>
</evidence>
<accession>A0A1X2G2X7</accession>
<protein>
    <submittedName>
        <fullName evidence="2">Uncharacterized protein</fullName>
    </submittedName>
</protein>
<evidence type="ECO:0000313" key="2">
    <source>
        <dbReference type="EMBL" id="ORX43196.1"/>
    </source>
</evidence>